<evidence type="ECO:0000313" key="1">
    <source>
        <dbReference type="EMBL" id="QJT08598.1"/>
    </source>
</evidence>
<evidence type="ECO:0000313" key="3">
    <source>
        <dbReference type="Proteomes" id="UP000434052"/>
    </source>
</evidence>
<dbReference type="OrthoDB" id="5471718at2"/>
<name>A0A6P1ZEB9_9BACT</name>
<dbReference type="EMBL" id="CP039543">
    <property type="protein sequence ID" value="QJT08598.1"/>
    <property type="molecule type" value="Genomic_DNA"/>
</dbReference>
<dbReference type="Proteomes" id="UP000503251">
    <property type="component" value="Chromosome"/>
</dbReference>
<dbReference type="Gene3D" id="1.10.1660.10">
    <property type="match status" value="1"/>
</dbReference>
<organism evidence="2 3">
    <name type="scientific">Oceanidesulfovibrio marinus</name>
    <dbReference type="NCBI Taxonomy" id="370038"/>
    <lineage>
        <taxon>Bacteria</taxon>
        <taxon>Pseudomonadati</taxon>
        <taxon>Thermodesulfobacteriota</taxon>
        <taxon>Desulfovibrionia</taxon>
        <taxon>Desulfovibrionales</taxon>
        <taxon>Desulfovibrionaceae</taxon>
        <taxon>Oceanidesulfovibrio</taxon>
    </lineage>
</organism>
<dbReference type="Pfam" id="PF13591">
    <property type="entry name" value="MerR_2"/>
    <property type="match status" value="1"/>
</dbReference>
<dbReference type="EMBL" id="QMIF01000010">
    <property type="protein sequence ID" value="TVM32568.1"/>
    <property type="molecule type" value="Genomic_DNA"/>
</dbReference>
<proteinExistence type="predicted"/>
<evidence type="ECO:0000313" key="2">
    <source>
        <dbReference type="EMBL" id="TVM32568.1"/>
    </source>
</evidence>
<protein>
    <submittedName>
        <fullName evidence="2">MerR family transcriptional regulator</fullName>
    </submittedName>
</protein>
<dbReference type="AlphaFoldDB" id="A0A6P1ZEB9"/>
<dbReference type="RefSeq" id="WP_144306185.1">
    <property type="nucleotide sequence ID" value="NZ_CP039543.1"/>
</dbReference>
<sequence length="113" mass="13057">MSNHDTEHLPERTEFILWAEFIERSGVSAARIGELIELGWIEPRTTEQGDYLFRVLDVVRANKLERICRDFEISSIAGTIIMDLLDRVQGLERQVRQMERLLWDASEGASGRP</sequence>
<reference evidence="2 3" key="1">
    <citation type="submission" date="2018-06" db="EMBL/GenBank/DDBJ databases">
        <title>Complete genome of Desulfovibrio marinus P48SEP.</title>
        <authorList>
            <person name="Crispim J.S."/>
            <person name="Vidigal P.M.P."/>
            <person name="Silva L.C.F."/>
            <person name="Araujo L.C."/>
            <person name="Laguardia C.N."/>
            <person name="Dias R.S."/>
            <person name="Sousa M.P."/>
            <person name="Paula S.O."/>
            <person name="Silva C."/>
        </authorList>
    </citation>
    <scope>NUCLEOTIDE SEQUENCE [LARGE SCALE GENOMIC DNA]</scope>
    <source>
        <strain evidence="2 3">P48SEP</strain>
    </source>
</reference>
<reference evidence="1 4" key="2">
    <citation type="submission" date="2019-04" db="EMBL/GenBank/DDBJ databases">
        <title>Isolation and culture of sulfate reducing bacteria from the cold seep of the South China Sea.</title>
        <authorList>
            <person name="Sun C."/>
            <person name="Liu R."/>
        </authorList>
    </citation>
    <scope>NUCLEOTIDE SEQUENCE [LARGE SCALE GENOMIC DNA]</scope>
    <source>
        <strain evidence="1 4">CS1</strain>
    </source>
</reference>
<keyword evidence="4" id="KW-1185">Reference proteome</keyword>
<dbReference type="Proteomes" id="UP000434052">
    <property type="component" value="Unassembled WGS sequence"/>
</dbReference>
<evidence type="ECO:0000313" key="4">
    <source>
        <dbReference type="Proteomes" id="UP000503251"/>
    </source>
</evidence>
<accession>A0A6P1ZEB9</accession>
<gene>
    <name evidence="2" type="ORF">DQK91_14945</name>
    <name evidence="1" type="ORF">E8L03_06525</name>
</gene>